<evidence type="ECO:0000313" key="4">
    <source>
        <dbReference type="Proteomes" id="UP000016801"/>
    </source>
</evidence>
<keyword evidence="4" id="KW-1185">Reference proteome</keyword>
<organism evidence="3 4">
    <name type="scientific">Claviceps purpurea (strain 20.1)</name>
    <name type="common">Ergot fungus</name>
    <name type="synonym">Sphacelia segetum</name>
    <dbReference type="NCBI Taxonomy" id="1111077"/>
    <lineage>
        <taxon>Eukaryota</taxon>
        <taxon>Fungi</taxon>
        <taxon>Dikarya</taxon>
        <taxon>Ascomycota</taxon>
        <taxon>Pezizomycotina</taxon>
        <taxon>Sordariomycetes</taxon>
        <taxon>Hypocreomycetidae</taxon>
        <taxon>Hypocreales</taxon>
        <taxon>Clavicipitaceae</taxon>
        <taxon>Claviceps</taxon>
    </lineage>
</organism>
<dbReference type="STRING" id="1111077.M1WA61"/>
<dbReference type="InterPro" id="IPR001878">
    <property type="entry name" value="Znf_CCHC"/>
</dbReference>
<keyword evidence="1" id="KW-0863">Zinc-finger</keyword>
<accession>M1WA61</accession>
<dbReference type="eggNOG" id="ENOG502T7Z6">
    <property type="taxonomic scope" value="Eukaryota"/>
</dbReference>
<dbReference type="Proteomes" id="UP000016801">
    <property type="component" value="Unassembled WGS sequence"/>
</dbReference>
<evidence type="ECO:0000256" key="1">
    <source>
        <dbReference type="PROSITE-ProRule" id="PRU00047"/>
    </source>
</evidence>
<evidence type="ECO:0000313" key="3">
    <source>
        <dbReference type="EMBL" id="CCE30268.1"/>
    </source>
</evidence>
<reference evidence="3 4" key="1">
    <citation type="journal article" date="2013" name="PLoS Genet.">
        <title>Plant-symbiotic fungi as chemical engineers: Multi-genome analysis of the Clavicipitaceae reveals dynamics of alkaloid loci.</title>
        <authorList>
            <person name="Schardl C.L."/>
            <person name="Young C.A."/>
            <person name="Hesse U."/>
            <person name="Amyotte S.G."/>
            <person name="Andreeva K."/>
            <person name="Calie P.J."/>
            <person name="Fleetwood D.J."/>
            <person name="Haws D.C."/>
            <person name="Moore N."/>
            <person name="Oeser B."/>
            <person name="Panaccione D.G."/>
            <person name="Schweri K.K."/>
            <person name="Voisey C.R."/>
            <person name="Farman M.L."/>
            <person name="Jaromczyk J.W."/>
            <person name="Roe B.A."/>
            <person name="O'Sullivan D.M."/>
            <person name="Scott B."/>
            <person name="Tudzynski P."/>
            <person name="An Z."/>
            <person name="Arnaoudova E.G."/>
            <person name="Bullock C.T."/>
            <person name="Charlton N.D."/>
            <person name="Chen L."/>
            <person name="Cox M."/>
            <person name="Dinkins R.D."/>
            <person name="Florea S."/>
            <person name="Glenn A.E."/>
            <person name="Gordon A."/>
            <person name="Gueldener U."/>
            <person name="Harris D.R."/>
            <person name="Hollin W."/>
            <person name="Jaromczyk J."/>
            <person name="Johnson R.D."/>
            <person name="Khan A.K."/>
            <person name="Leistner E."/>
            <person name="Leuchtmann A."/>
            <person name="Li C."/>
            <person name="Liu J."/>
            <person name="Liu J."/>
            <person name="Liu M."/>
            <person name="Mace W."/>
            <person name="Machado C."/>
            <person name="Nagabhyru P."/>
            <person name="Pan J."/>
            <person name="Schmid J."/>
            <person name="Sugawara K."/>
            <person name="Steiner U."/>
            <person name="Takach J.E."/>
            <person name="Tanaka E."/>
            <person name="Webb J.S."/>
            <person name="Wilson E.V."/>
            <person name="Wiseman J.L."/>
            <person name="Yoshida R."/>
            <person name="Zeng Z."/>
        </authorList>
    </citation>
    <scope>NUCLEOTIDE SEQUENCE [LARGE SCALE GENOMIC DNA]</scope>
    <source>
        <strain evidence="3 4">20.1</strain>
    </source>
</reference>
<protein>
    <recommendedName>
        <fullName evidence="2">CCHC-type domain-containing protein</fullName>
    </recommendedName>
</protein>
<dbReference type="GO" id="GO:0003676">
    <property type="term" value="F:nucleic acid binding"/>
    <property type="evidence" value="ECO:0007669"/>
    <property type="project" value="InterPro"/>
</dbReference>
<dbReference type="PROSITE" id="PS50158">
    <property type="entry name" value="ZF_CCHC"/>
    <property type="match status" value="1"/>
</dbReference>
<dbReference type="HOGENOM" id="CLU_399008_0_0_1"/>
<dbReference type="OrthoDB" id="5149237at2759"/>
<sequence length="690" mass="75758">MATPVAPSLPTRLPSLAAIGSSDGTTDAERWLEKVQWAFQLVNDGHDADPNTFVRAINMSLERAAATYVDSSAHLKSIVSLASQGAATQSDLATFQRCLKDRYCPTVVDVQPDYFTSVEFRQSYDEPLAAYHSRVINTLQRAGGRDRPLNNADPLSPLETTTLRDYVNRFVRGLYDKSVMQEAIGQSVLISDSLRSAFEIVQRAGSIQGVKTDIARQDARDAKITLMEAYVQRQSGCPASEELSRAYKLPAGLIDVWGGSQASLVPVDTLMAQLQPSMSHLGIRGSWTDSVTEHQCSHSHPCSAPPAQTAPQPVSYTVPGRRDASYRPDIVAPVSRSNQLELKPAAESTNQYINGSVPLPRGGACFRCGIAGHYPANCSAPSDNLLQKWEVAWLKSMMLQPQKHDRTWVPDRVHARSALIYLNSDELDYEVGSESSRGCASVTARFATIEACPEFVWNDPHPIRLATRQASLSATVEDADDEGEPPLPDTLKSSLLLADPPTRESIAQGALWVMTLLSQTAPPSKKRKGMPLSEMLDESVPETVPLVREKLVKQNARALSEIWGREGLGPIDWKALASRIAVPISLMDLWQISPELSKQFRKLSSRVTVSKPRQKKNNVSFTFGAQSVQTAPPDLSNQSSATHNTDLLRKHRGGSKLFGVPALLFTGYKQKQVPQKCIVQVWQQISIVRT</sequence>
<gene>
    <name evidence="3" type="ORF">CPUR_04116</name>
</gene>
<dbReference type="GO" id="GO:0008270">
    <property type="term" value="F:zinc ion binding"/>
    <property type="evidence" value="ECO:0007669"/>
    <property type="project" value="UniProtKB-KW"/>
</dbReference>
<comment type="caution">
    <text evidence="3">The sequence shown here is derived from an EMBL/GenBank/DDBJ whole genome shotgun (WGS) entry which is preliminary data.</text>
</comment>
<evidence type="ECO:0000259" key="2">
    <source>
        <dbReference type="PROSITE" id="PS50158"/>
    </source>
</evidence>
<feature type="domain" description="CCHC-type" evidence="2">
    <location>
        <begin position="365"/>
        <end position="378"/>
    </location>
</feature>
<proteinExistence type="predicted"/>
<dbReference type="AlphaFoldDB" id="M1WA61"/>
<name>M1WA61_CLAP2</name>
<dbReference type="EMBL" id="CAGA01000020">
    <property type="protein sequence ID" value="CCE30268.1"/>
    <property type="molecule type" value="Genomic_DNA"/>
</dbReference>
<dbReference type="VEuPathDB" id="FungiDB:CPUR_04116"/>
<keyword evidence="1" id="KW-0479">Metal-binding</keyword>
<keyword evidence="1" id="KW-0862">Zinc</keyword>